<dbReference type="InterPro" id="IPR007296">
    <property type="entry name" value="DUF403"/>
</dbReference>
<dbReference type="SUPFAM" id="SSF56059">
    <property type="entry name" value="Glutathione synthetase ATP-binding domain-like"/>
    <property type="match status" value="1"/>
</dbReference>
<evidence type="ECO:0000313" key="3">
    <source>
        <dbReference type="EMBL" id="WZX00099.1"/>
    </source>
</evidence>
<gene>
    <name evidence="3" type="ORF">PCC79_07935</name>
</gene>
<dbReference type="EMBL" id="CP115965">
    <property type="protein sequence ID" value="WZX00099.1"/>
    <property type="molecule type" value="Genomic_DNA"/>
</dbReference>
<dbReference type="Proteomes" id="UP001434337">
    <property type="component" value="Chromosome"/>
</dbReference>
<keyword evidence="4" id="KW-1185">Reference proteome</keyword>
<name>A0ABZ3CBI6_9ACTN</name>
<accession>A0ABZ3CBI6</accession>
<dbReference type="Pfam" id="PF04168">
    <property type="entry name" value="Alpha-E"/>
    <property type="match status" value="1"/>
</dbReference>
<dbReference type="Gene3D" id="3.40.50.11290">
    <property type="match status" value="1"/>
</dbReference>
<dbReference type="RefSeq" id="WP_232547993.1">
    <property type="nucleotide sequence ID" value="NZ_CP115965.1"/>
</dbReference>
<evidence type="ECO:0000313" key="4">
    <source>
        <dbReference type="Proteomes" id="UP001434337"/>
    </source>
</evidence>
<protein>
    <submittedName>
        <fullName evidence="3">Circularly permuted type 2 ATP-grasp protein</fullName>
    </submittedName>
</protein>
<dbReference type="PANTHER" id="PTHR34595">
    <property type="entry name" value="BLR5612 PROTEIN"/>
    <property type="match status" value="1"/>
</dbReference>
<evidence type="ECO:0000259" key="2">
    <source>
        <dbReference type="Pfam" id="PF14403"/>
    </source>
</evidence>
<dbReference type="Gene3D" id="3.30.1490.270">
    <property type="match status" value="1"/>
</dbReference>
<proteinExistence type="predicted"/>
<organism evidence="3 4">
    <name type="scientific">Propioniciclava soli</name>
    <dbReference type="NCBI Taxonomy" id="2775081"/>
    <lineage>
        <taxon>Bacteria</taxon>
        <taxon>Bacillati</taxon>
        <taxon>Actinomycetota</taxon>
        <taxon>Actinomycetes</taxon>
        <taxon>Propionibacteriales</taxon>
        <taxon>Propionibacteriaceae</taxon>
        <taxon>Propioniciclava</taxon>
    </lineage>
</organism>
<evidence type="ECO:0000259" key="1">
    <source>
        <dbReference type="Pfam" id="PF04168"/>
    </source>
</evidence>
<dbReference type="PANTHER" id="PTHR34595:SF2">
    <property type="entry name" value="BLR2978 PROTEIN"/>
    <property type="match status" value="1"/>
</dbReference>
<feature type="domain" description="DUF403" evidence="1">
    <location>
        <begin position="529"/>
        <end position="843"/>
    </location>
</feature>
<dbReference type="Pfam" id="PF14403">
    <property type="entry name" value="CP_ATPgrasp_2"/>
    <property type="match status" value="1"/>
</dbReference>
<feature type="domain" description="Circularly permuted ATP-grasp type 2" evidence="2">
    <location>
        <begin position="99"/>
        <end position="476"/>
    </location>
</feature>
<dbReference type="InterPro" id="IPR051680">
    <property type="entry name" value="ATP-dep_Glu-Cys_Ligase-2"/>
</dbReference>
<sequence length="862" mass="93043">MTAERMEAGNALLEGYAERLTHPNPSLPLGTPRGQDELLADGEVRPGSEAIVDALGRFGTIGLQTRRRTVERLISDDGITYGGTAPNRPPRPWLLDPLPLVIDSPEWMRLEAGLEQRARLLNAVMADLIGPRRLLRTGVIPAAVVAGHPGLLVPAHGVALPGVHKLPMTATDLTRTADGSWTVVGDRTQAPSGAGYAMANRRIIARTLETVHRQTNLRRLRGWFDVMQAALLNAAPPDVDDVPRVVLLTPGPGSETSYDQGLLSILLGHPLAQSDDLLMRGGRLWLRTTGRLEAVDVVLRRVDPAWSDSLDLLPQSRLGVPGLVAAARRGVVSIVNPLRAGVIENPGLLPFLADACRALLGEELLLPQPTTWWCGDPESRRHVLANLGRLIIKPIARAFTAAPAPGWLMSAAELDALRARIEDEPWAWTAQEPLTPATAPVVTQVGLEPRNVVLRTFGVALGDSYHFMPGGLARVASEPDAYIVTNQSGATSKDVWVLEADGTQAPRVDLDLRVRTRAIPSDAELPGLTPRSADNLFWMGRYAERAEFVARMLLVSDNMVEDHARHPHTPGHTAMRAMLTSVTEVTTVRPGFTGPGSEERLANPLPHLAALLLDSYVPGTVANSVVRAVSAATDVRELLSLDTSSVLSRLQRAIDDARAEGGDVPIQLVALRTLDSTLALSGLVAESLVRDPTWAFLDAGRRVERAQTTVRLLRNTIALTATPVVEPMVVESVLRVGDSLITYRRRMAAGVGSARPVAAALDLLLADATNPRSVVFQLERLREDLAQAPDPRLTASIREVIGFVRDIEVEEASTGLRLDLVDALVELEDRLRGLSDAIVATHFTTQAPQSSFAVAELSREDG</sequence>
<dbReference type="InterPro" id="IPR025841">
    <property type="entry name" value="CP_ATPgrasp_2"/>
</dbReference>
<reference evidence="3 4" key="1">
    <citation type="journal article" date="2023" name="Environ Microbiome">
        <title>A coral-associated actinobacterium mitigates coral bleaching under heat stress.</title>
        <authorList>
            <person name="Li J."/>
            <person name="Zou Y."/>
            <person name="Li Q."/>
            <person name="Zhang J."/>
            <person name="Bourne D.G."/>
            <person name="Lyu Y."/>
            <person name="Liu C."/>
            <person name="Zhang S."/>
        </authorList>
    </citation>
    <scope>NUCLEOTIDE SEQUENCE [LARGE SCALE GENOMIC DNA]</scope>
    <source>
        <strain evidence="3 4">SCSIO 13291</strain>
    </source>
</reference>